<dbReference type="PANTHER" id="PTHR31500:SF64">
    <property type="entry name" value="AT-HOOK MOTIF NUCLEAR-LOCALIZED PROTEIN 12-RELATED"/>
    <property type="match status" value="1"/>
</dbReference>
<evidence type="ECO:0000256" key="5">
    <source>
        <dbReference type="SAM" id="MobiDB-lite"/>
    </source>
</evidence>
<protein>
    <recommendedName>
        <fullName evidence="4">AT-hook motif nuclear-localized protein</fullName>
    </recommendedName>
</protein>
<evidence type="ECO:0000256" key="4">
    <source>
        <dbReference type="RuleBase" id="RU367031"/>
    </source>
</evidence>
<comment type="subcellular location">
    <subcellularLocation>
        <location evidence="4">Nucleus</location>
    </subcellularLocation>
</comment>
<keyword evidence="2 4" id="KW-0238">DNA-binding</keyword>
<dbReference type="EMBL" id="JACGWJ010000007">
    <property type="protein sequence ID" value="KAL0408230.1"/>
    <property type="molecule type" value="Genomic_DNA"/>
</dbReference>
<reference evidence="7" key="1">
    <citation type="submission" date="2020-06" db="EMBL/GenBank/DDBJ databases">
        <authorList>
            <person name="Li T."/>
            <person name="Hu X."/>
            <person name="Zhang T."/>
            <person name="Song X."/>
            <person name="Zhang H."/>
            <person name="Dai N."/>
            <person name="Sheng W."/>
            <person name="Hou X."/>
            <person name="Wei L."/>
        </authorList>
    </citation>
    <scope>NUCLEOTIDE SEQUENCE</scope>
    <source>
        <strain evidence="7">G02</strain>
        <tissue evidence="7">Leaf</tissue>
    </source>
</reference>
<dbReference type="CDD" id="cd11378">
    <property type="entry name" value="DUF296"/>
    <property type="match status" value="1"/>
</dbReference>
<accession>A0AAW2TTM1</accession>
<feature type="region of interest" description="Disordered" evidence="5">
    <location>
        <begin position="27"/>
        <end position="60"/>
    </location>
</feature>
<dbReference type="GO" id="GO:0003680">
    <property type="term" value="F:minor groove of adenine-thymine-rich DNA binding"/>
    <property type="evidence" value="ECO:0007669"/>
    <property type="project" value="UniProtKB-UniRule"/>
</dbReference>
<dbReference type="GO" id="GO:0005634">
    <property type="term" value="C:nucleus"/>
    <property type="evidence" value="ECO:0007669"/>
    <property type="project" value="UniProtKB-SubCell"/>
</dbReference>
<feature type="domain" description="PPC" evidence="6">
    <location>
        <begin position="125"/>
        <end position="193"/>
    </location>
</feature>
<dbReference type="Gene3D" id="3.30.1330.80">
    <property type="entry name" value="Hypothetical protein, similar to alpha- acetolactate decarboxylase, domain 2"/>
    <property type="match status" value="1"/>
</dbReference>
<dbReference type="PROSITE" id="PS51742">
    <property type="entry name" value="PPC"/>
    <property type="match status" value="1"/>
</dbReference>
<gene>
    <name evidence="7" type="ORF">Sradi_1757400</name>
</gene>
<dbReference type="AlphaFoldDB" id="A0AAW2TTM1"/>
<dbReference type="SUPFAM" id="SSF117856">
    <property type="entry name" value="AF0104/ALDC/Ptd012-like"/>
    <property type="match status" value="1"/>
</dbReference>
<evidence type="ECO:0000256" key="1">
    <source>
        <dbReference type="ARBA" id="ARBA00023015"/>
    </source>
</evidence>
<keyword evidence="3 4" id="KW-0804">Transcription</keyword>
<evidence type="ECO:0000256" key="3">
    <source>
        <dbReference type="ARBA" id="ARBA00023163"/>
    </source>
</evidence>
<dbReference type="InterPro" id="IPR039605">
    <property type="entry name" value="AHL"/>
</dbReference>
<comment type="caution">
    <text evidence="7">The sequence shown here is derived from an EMBL/GenBank/DDBJ whole genome shotgun (WGS) entry which is preliminary data.</text>
</comment>
<name>A0AAW2TTM1_SESRA</name>
<evidence type="ECO:0000313" key="7">
    <source>
        <dbReference type="EMBL" id="KAL0408230.1"/>
    </source>
</evidence>
<comment type="domain">
    <text evidence="4">The PPC domain mediates interactions between AHL proteins.</text>
</comment>
<reference evidence="7" key="2">
    <citation type="journal article" date="2024" name="Plant">
        <title>Genomic evolution and insights into agronomic trait innovations of Sesamum species.</title>
        <authorList>
            <person name="Miao H."/>
            <person name="Wang L."/>
            <person name="Qu L."/>
            <person name="Liu H."/>
            <person name="Sun Y."/>
            <person name="Le M."/>
            <person name="Wang Q."/>
            <person name="Wei S."/>
            <person name="Zheng Y."/>
            <person name="Lin W."/>
            <person name="Duan Y."/>
            <person name="Cao H."/>
            <person name="Xiong S."/>
            <person name="Wang X."/>
            <person name="Wei L."/>
            <person name="Li C."/>
            <person name="Ma Q."/>
            <person name="Ju M."/>
            <person name="Zhao R."/>
            <person name="Li G."/>
            <person name="Mu C."/>
            <person name="Tian Q."/>
            <person name="Mei H."/>
            <person name="Zhang T."/>
            <person name="Gao T."/>
            <person name="Zhang H."/>
        </authorList>
    </citation>
    <scope>NUCLEOTIDE SEQUENCE</scope>
    <source>
        <strain evidence="7">G02</strain>
    </source>
</reference>
<comment type="function">
    <text evidence="4">Transcription factor that specifically binds AT-rich DNA sequences related to the nuclear matrix attachment regions (MARs).</text>
</comment>
<proteinExistence type="predicted"/>
<evidence type="ECO:0000256" key="2">
    <source>
        <dbReference type="ARBA" id="ARBA00023125"/>
    </source>
</evidence>
<keyword evidence="4" id="KW-0539">Nucleus</keyword>
<evidence type="ECO:0000259" key="6">
    <source>
        <dbReference type="PROSITE" id="PS51742"/>
    </source>
</evidence>
<dbReference type="Pfam" id="PF03479">
    <property type="entry name" value="PCC"/>
    <property type="match status" value="1"/>
</dbReference>
<organism evidence="7">
    <name type="scientific">Sesamum radiatum</name>
    <name type="common">Black benniseed</name>
    <dbReference type="NCBI Taxonomy" id="300843"/>
    <lineage>
        <taxon>Eukaryota</taxon>
        <taxon>Viridiplantae</taxon>
        <taxon>Streptophyta</taxon>
        <taxon>Embryophyta</taxon>
        <taxon>Tracheophyta</taxon>
        <taxon>Spermatophyta</taxon>
        <taxon>Magnoliopsida</taxon>
        <taxon>eudicotyledons</taxon>
        <taxon>Gunneridae</taxon>
        <taxon>Pentapetalae</taxon>
        <taxon>asterids</taxon>
        <taxon>lamiids</taxon>
        <taxon>Lamiales</taxon>
        <taxon>Pedaliaceae</taxon>
        <taxon>Sesamum</taxon>
    </lineage>
</organism>
<dbReference type="PANTHER" id="PTHR31500">
    <property type="entry name" value="AT-HOOK MOTIF NUCLEAR-LOCALIZED PROTEIN 9"/>
    <property type="match status" value="1"/>
</dbReference>
<dbReference type="InterPro" id="IPR005175">
    <property type="entry name" value="PPC_dom"/>
</dbReference>
<feature type="compositionally biased region" description="Gly residues" evidence="5">
    <location>
        <begin position="27"/>
        <end position="41"/>
    </location>
</feature>
<sequence>MDGREGMTLQGSASYYLNRAGFGGSGGSGPGHNVHGAGGGSATAQAGGINTPPVFKTHSNPNIQVHPNVGISGGSVSGSAFQDCPNVCLHAILRDCHPRRKTTQRRPPGTGWKQKLAPLGDWMNSSAGLAFTPHVLHIQAGEDVAAKILAFAQQRPRALCILSGSGSVSAVTLRQPTTSGGTVTYEVEALLTC</sequence>
<keyword evidence="1 4" id="KW-0805">Transcription regulation</keyword>